<dbReference type="PIRSF" id="PIRSF000114">
    <property type="entry name" value="Glycerol-3-P_dh"/>
    <property type="match status" value="1"/>
</dbReference>
<dbReference type="InterPro" id="IPR006109">
    <property type="entry name" value="G3P_DH_NAD-dep_C"/>
</dbReference>
<feature type="binding site" evidence="10">
    <location>
        <position position="264"/>
    </location>
    <ligand>
        <name>NAD(+)</name>
        <dbReference type="ChEBI" id="CHEBI:57540"/>
    </ligand>
</feature>
<dbReference type="AlphaFoldDB" id="A0A7W8FVU2"/>
<dbReference type="InterPro" id="IPR011128">
    <property type="entry name" value="G3P_DH_NAD-dep_N"/>
</dbReference>
<evidence type="ECO:0000256" key="8">
    <source>
        <dbReference type="ARBA" id="ARBA00023264"/>
    </source>
</evidence>
<dbReference type="PRINTS" id="PR00077">
    <property type="entry name" value="GPDHDRGNASE"/>
</dbReference>
<dbReference type="GO" id="GO:0051287">
    <property type="term" value="F:NAD binding"/>
    <property type="evidence" value="ECO:0007669"/>
    <property type="project" value="InterPro"/>
</dbReference>
<evidence type="ECO:0000313" key="16">
    <source>
        <dbReference type="Proteomes" id="UP000539953"/>
    </source>
</evidence>
<keyword evidence="2" id="KW-0444">Lipid biosynthesis</keyword>
<keyword evidence="5 10" id="KW-0520">NAD</keyword>
<keyword evidence="8" id="KW-1208">Phospholipid metabolism</keyword>
<organism evidence="15 16">
    <name type="scientific">Catenisphaera adipataccumulans</name>
    <dbReference type="NCBI Taxonomy" id="700500"/>
    <lineage>
        <taxon>Bacteria</taxon>
        <taxon>Bacillati</taxon>
        <taxon>Bacillota</taxon>
        <taxon>Erysipelotrichia</taxon>
        <taxon>Erysipelotrichales</taxon>
        <taxon>Erysipelotrichaceae</taxon>
        <taxon>Catenisphaera</taxon>
    </lineage>
</organism>
<dbReference type="InterPro" id="IPR006168">
    <property type="entry name" value="G3P_DH_NAD-dep"/>
</dbReference>
<comment type="similarity">
    <text evidence="1 11">Belongs to the NAD-dependent glycerol-3-phosphate dehydrogenase family.</text>
</comment>
<evidence type="ECO:0000256" key="12">
    <source>
        <dbReference type="RuleBase" id="RU000439"/>
    </source>
</evidence>
<dbReference type="GO" id="GO:0046168">
    <property type="term" value="P:glycerol-3-phosphate catabolic process"/>
    <property type="evidence" value="ECO:0007669"/>
    <property type="project" value="InterPro"/>
</dbReference>
<keyword evidence="16" id="KW-1185">Reference proteome</keyword>
<dbReference type="PANTHER" id="PTHR11728:SF1">
    <property type="entry name" value="GLYCEROL-3-PHOSPHATE DEHYDROGENASE [NAD(+)] 2, CHLOROPLASTIC"/>
    <property type="match status" value="1"/>
</dbReference>
<dbReference type="PANTHER" id="PTHR11728">
    <property type="entry name" value="GLYCEROL-3-PHOSPHATE DEHYDROGENASE"/>
    <property type="match status" value="1"/>
</dbReference>
<dbReference type="GO" id="GO:0047952">
    <property type="term" value="F:glycerol-3-phosphate dehydrogenase [NAD(P)+] activity"/>
    <property type="evidence" value="ECO:0007669"/>
    <property type="project" value="UniProtKB-EC"/>
</dbReference>
<dbReference type="InterPro" id="IPR008927">
    <property type="entry name" value="6-PGluconate_DH-like_C_sf"/>
</dbReference>
<comment type="catalytic activity">
    <reaction evidence="12">
        <text>sn-glycerol 3-phosphate + NADP(+) = dihydroxyacetone phosphate + NADPH + H(+)</text>
        <dbReference type="Rhea" id="RHEA:11096"/>
        <dbReference type="ChEBI" id="CHEBI:15378"/>
        <dbReference type="ChEBI" id="CHEBI:57597"/>
        <dbReference type="ChEBI" id="CHEBI:57642"/>
        <dbReference type="ChEBI" id="CHEBI:57783"/>
        <dbReference type="ChEBI" id="CHEBI:58349"/>
        <dbReference type="EC" id="1.1.1.94"/>
    </reaction>
</comment>
<dbReference type="Pfam" id="PF07479">
    <property type="entry name" value="NAD_Gly3P_dh_C"/>
    <property type="match status" value="1"/>
</dbReference>
<name>A0A7W8FVU2_9FIRM</name>
<evidence type="ECO:0000259" key="13">
    <source>
        <dbReference type="Pfam" id="PF01210"/>
    </source>
</evidence>
<evidence type="ECO:0000256" key="9">
    <source>
        <dbReference type="PIRSR" id="PIRSR000114-1"/>
    </source>
</evidence>
<keyword evidence="3" id="KW-0521">NADP</keyword>
<dbReference type="Gene3D" id="1.10.1040.10">
    <property type="entry name" value="N-(1-d-carboxylethyl)-l-norvaline Dehydrogenase, domain 2"/>
    <property type="match status" value="1"/>
</dbReference>
<dbReference type="Pfam" id="PF01210">
    <property type="entry name" value="NAD_Gly3P_dh_N"/>
    <property type="match status" value="1"/>
</dbReference>
<dbReference type="GO" id="GO:0008654">
    <property type="term" value="P:phospholipid biosynthetic process"/>
    <property type="evidence" value="ECO:0007669"/>
    <property type="project" value="UniProtKB-KW"/>
</dbReference>
<keyword evidence="7" id="KW-0594">Phospholipid biosynthesis</keyword>
<dbReference type="EC" id="1.1.1.94" evidence="12"/>
<evidence type="ECO:0000256" key="7">
    <source>
        <dbReference type="ARBA" id="ARBA00023209"/>
    </source>
</evidence>
<keyword evidence="6" id="KW-0443">Lipid metabolism</keyword>
<evidence type="ECO:0000256" key="2">
    <source>
        <dbReference type="ARBA" id="ARBA00022516"/>
    </source>
</evidence>
<feature type="domain" description="Glycerol-3-phosphate dehydrogenase NAD-dependent C-terminal" evidence="14">
    <location>
        <begin position="185"/>
        <end position="334"/>
    </location>
</feature>
<proteinExistence type="inferred from homology"/>
<evidence type="ECO:0000256" key="6">
    <source>
        <dbReference type="ARBA" id="ARBA00023098"/>
    </source>
</evidence>
<keyword evidence="4 11" id="KW-0560">Oxidoreductase</keyword>
<evidence type="ECO:0000256" key="11">
    <source>
        <dbReference type="RuleBase" id="RU000437"/>
    </source>
</evidence>
<reference evidence="15 16" key="1">
    <citation type="submission" date="2020-08" db="EMBL/GenBank/DDBJ databases">
        <title>Genomic Encyclopedia of Type Strains, Phase IV (KMG-IV): sequencing the most valuable type-strain genomes for metagenomic binning, comparative biology and taxonomic classification.</title>
        <authorList>
            <person name="Goeker M."/>
        </authorList>
    </citation>
    <scope>NUCLEOTIDE SEQUENCE [LARGE SCALE GENOMIC DNA]</scope>
    <source>
        <strain evidence="15 16">DSM 25799</strain>
    </source>
</reference>
<evidence type="ECO:0000259" key="14">
    <source>
        <dbReference type="Pfam" id="PF07479"/>
    </source>
</evidence>
<feature type="active site" description="Proton acceptor" evidence="9">
    <location>
        <position position="196"/>
    </location>
</feature>
<dbReference type="SUPFAM" id="SSF51735">
    <property type="entry name" value="NAD(P)-binding Rossmann-fold domains"/>
    <property type="match status" value="1"/>
</dbReference>
<sequence>MAILTFIGAGQMASGLTFPAFENGHEIRLVGTPLDRKIIDRLRQDNYHLTLDRTLHDGIHYYQVEEMEKAIEGADVIIGGVSSFGVDWFADEVLPKLHKNVPVITVTKGMIDEPDGNMVDFPDYWQSTKAGKDLNLNAIGGPCTARELSDHDQTWVAFCGRDKDTLHKLKAIFSTPYYHISLSNDVKGVELSVALKNGYAMAVSLTIGLTEKNEGIGKVHHNSEAALFGQSVTEMQKLLKLAGVRDESLVFGVGDLYVTISGGRSRRIGVLLGRGYSYDEAKEKLKGETLEAVVIATRTARAVRAMAERGKADLKDFPLLLHVDEVINNGKPVNIPWQATEAEYFE</sequence>
<dbReference type="InterPro" id="IPR036291">
    <property type="entry name" value="NAD(P)-bd_dom_sf"/>
</dbReference>
<evidence type="ECO:0000256" key="4">
    <source>
        <dbReference type="ARBA" id="ARBA00023002"/>
    </source>
</evidence>
<dbReference type="RefSeq" id="WP_183329249.1">
    <property type="nucleotide sequence ID" value="NZ_JACHHK010000011.1"/>
</dbReference>
<dbReference type="GO" id="GO:0005975">
    <property type="term" value="P:carbohydrate metabolic process"/>
    <property type="evidence" value="ECO:0007669"/>
    <property type="project" value="InterPro"/>
</dbReference>
<dbReference type="EMBL" id="JACHHK010000011">
    <property type="protein sequence ID" value="MBB5183954.1"/>
    <property type="molecule type" value="Genomic_DNA"/>
</dbReference>
<evidence type="ECO:0000256" key="1">
    <source>
        <dbReference type="ARBA" id="ARBA00011009"/>
    </source>
</evidence>
<evidence type="ECO:0000256" key="5">
    <source>
        <dbReference type="ARBA" id="ARBA00023027"/>
    </source>
</evidence>
<dbReference type="Gene3D" id="3.40.50.720">
    <property type="entry name" value="NAD(P)-binding Rossmann-like Domain"/>
    <property type="match status" value="1"/>
</dbReference>
<comment type="caution">
    <text evidence="15">The sequence shown here is derived from an EMBL/GenBank/DDBJ whole genome shotgun (WGS) entry which is preliminary data.</text>
</comment>
<dbReference type="Proteomes" id="UP000539953">
    <property type="component" value="Unassembled WGS sequence"/>
</dbReference>
<feature type="binding site" evidence="10">
    <location>
        <position position="145"/>
    </location>
    <ligand>
        <name>NAD(+)</name>
        <dbReference type="ChEBI" id="CHEBI:57540"/>
    </ligand>
</feature>
<evidence type="ECO:0000313" key="15">
    <source>
        <dbReference type="EMBL" id="MBB5183954.1"/>
    </source>
</evidence>
<evidence type="ECO:0000256" key="10">
    <source>
        <dbReference type="PIRSR" id="PIRSR000114-3"/>
    </source>
</evidence>
<dbReference type="InterPro" id="IPR013328">
    <property type="entry name" value="6PGD_dom2"/>
</dbReference>
<dbReference type="GO" id="GO:0005829">
    <property type="term" value="C:cytosol"/>
    <property type="evidence" value="ECO:0007669"/>
    <property type="project" value="TreeGrafter"/>
</dbReference>
<gene>
    <name evidence="15" type="ORF">HNQ47_002002</name>
</gene>
<protein>
    <recommendedName>
        <fullName evidence="12">Glycerol-3-phosphate dehydrogenase</fullName>
        <ecNumber evidence="12">1.1.1.94</ecNumber>
    </recommendedName>
</protein>
<evidence type="ECO:0000256" key="3">
    <source>
        <dbReference type="ARBA" id="ARBA00022857"/>
    </source>
</evidence>
<feature type="domain" description="Glycerol-3-phosphate dehydrogenase NAD-dependent N-terminal" evidence="13">
    <location>
        <begin position="5"/>
        <end position="159"/>
    </location>
</feature>
<dbReference type="SUPFAM" id="SSF48179">
    <property type="entry name" value="6-phosphogluconate dehydrogenase C-terminal domain-like"/>
    <property type="match status" value="1"/>
</dbReference>
<accession>A0A7W8FVU2</accession>